<dbReference type="RefSeq" id="WP_135767867.1">
    <property type="nucleotide sequence ID" value="NZ_RQET01000004.1"/>
</dbReference>
<keyword evidence="3" id="KW-1185">Reference proteome</keyword>
<accession>A0A4R9GIM3</accession>
<dbReference type="Proteomes" id="UP000298458">
    <property type="component" value="Unassembled WGS sequence"/>
</dbReference>
<sequence>MNQKFGLRPVHFWRILSGLVLVLSFFPLAVVSFSAEEEARLTEKALVESLSTPEQKEVVRKYLQSLAKRKRGEANHLRELAAEEPKLSSGSDRKRKLLNMADQLDREAAIHEETLRNLATLSTN</sequence>
<dbReference type="NCBIfam" id="NF047526">
    <property type="entry name" value="LIC_10421_fam"/>
    <property type="match status" value="1"/>
</dbReference>
<feature type="coiled-coil region" evidence="1">
    <location>
        <begin position="94"/>
        <end position="121"/>
    </location>
</feature>
<proteinExistence type="predicted"/>
<comment type="caution">
    <text evidence="2">The sequence shown here is derived from an EMBL/GenBank/DDBJ whole genome shotgun (WGS) entry which is preliminary data.</text>
</comment>
<evidence type="ECO:0000256" key="1">
    <source>
        <dbReference type="SAM" id="Coils"/>
    </source>
</evidence>
<protein>
    <submittedName>
        <fullName evidence="2">Uncharacterized protein</fullName>
    </submittedName>
</protein>
<dbReference type="NCBIfam" id="NF047569">
    <property type="entry name" value="LIC10421_LIC12816_fam"/>
    <property type="match status" value="1"/>
</dbReference>
<dbReference type="AlphaFoldDB" id="A0A4R9GIM3"/>
<dbReference type="OrthoDB" id="331563at2"/>
<organism evidence="2 3">
    <name type="scientific">Leptospira fletcheri</name>
    <dbReference type="NCBI Taxonomy" id="2484981"/>
    <lineage>
        <taxon>Bacteria</taxon>
        <taxon>Pseudomonadati</taxon>
        <taxon>Spirochaetota</taxon>
        <taxon>Spirochaetia</taxon>
        <taxon>Leptospirales</taxon>
        <taxon>Leptospiraceae</taxon>
        <taxon>Leptospira</taxon>
    </lineage>
</organism>
<reference evidence="2" key="1">
    <citation type="journal article" date="2019" name="PLoS Negl. Trop. Dis.">
        <title>Revisiting the worldwide diversity of Leptospira species in the environment.</title>
        <authorList>
            <person name="Vincent A.T."/>
            <person name="Schiettekatte O."/>
            <person name="Bourhy P."/>
            <person name="Veyrier F.J."/>
            <person name="Picardeau M."/>
        </authorList>
    </citation>
    <scope>NUCLEOTIDE SEQUENCE [LARGE SCALE GENOMIC DNA]</scope>
    <source>
        <strain evidence="2">SSW15</strain>
    </source>
</reference>
<evidence type="ECO:0000313" key="3">
    <source>
        <dbReference type="Proteomes" id="UP000298458"/>
    </source>
</evidence>
<dbReference type="EMBL" id="RQET01000004">
    <property type="protein sequence ID" value="TGK12469.1"/>
    <property type="molecule type" value="Genomic_DNA"/>
</dbReference>
<evidence type="ECO:0000313" key="2">
    <source>
        <dbReference type="EMBL" id="TGK12469.1"/>
    </source>
</evidence>
<keyword evidence="1" id="KW-0175">Coiled coil</keyword>
<name>A0A4R9GIM3_9LEPT</name>
<gene>
    <name evidence="2" type="ORF">EHO60_09545</name>
</gene>